<comment type="subcellular location">
    <subcellularLocation>
        <location evidence="2">Membrane</location>
        <topology evidence="2">Multi-pass membrane protein</topology>
    </subcellularLocation>
</comment>
<protein>
    <recommendedName>
        <fullName evidence="15">RING-type domain-containing protein</fullName>
    </recommendedName>
</protein>
<dbReference type="InterPro" id="IPR044912">
    <property type="entry name" value="Egfr_JX_dom"/>
</dbReference>
<dbReference type="GO" id="GO:0006511">
    <property type="term" value="P:ubiquitin-dependent protein catabolic process"/>
    <property type="evidence" value="ECO:0007669"/>
    <property type="project" value="TreeGrafter"/>
</dbReference>
<keyword evidence="10 14" id="KW-1133">Transmembrane helix</keyword>
<feature type="transmembrane region" description="Helical" evidence="14">
    <location>
        <begin position="22"/>
        <end position="48"/>
    </location>
</feature>
<dbReference type="GO" id="GO:0061630">
    <property type="term" value="F:ubiquitin protein ligase activity"/>
    <property type="evidence" value="ECO:0007669"/>
    <property type="project" value="UniProtKB-EC"/>
</dbReference>
<keyword evidence="12" id="KW-0829">Tyrosine-protein kinase</keyword>
<keyword evidence="4 14" id="KW-0812">Transmembrane</keyword>
<accession>A0A4P9ZZ67</accession>
<feature type="domain" description="RING-type" evidence="15">
    <location>
        <begin position="175"/>
        <end position="216"/>
    </location>
</feature>
<dbReference type="InterPro" id="IPR001841">
    <property type="entry name" value="Znf_RING"/>
</dbReference>
<dbReference type="OrthoDB" id="8062037at2759"/>
<evidence type="ECO:0000313" key="17">
    <source>
        <dbReference type="Proteomes" id="UP000268162"/>
    </source>
</evidence>
<name>A0A4P9ZZ67_9FUNG</name>
<gene>
    <name evidence="16" type="ORF">BJ085DRAFT_29953</name>
</gene>
<organism evidence="16 17">
    <name type="scientific">Dimargaris cristalligena</name>
    <dbReference type="NCBI Taxonomy" id="215637"/>
    <lineage>
        <taxon>Eukaryota</taxon>
        <taxon>Fungi</taxon>
        <taxon>Fungi incertae sedis</taxon>
        <taxon>Zoopagomycota</taxon>
        <taxon>Kickxellomycotina</taxon>
        <taxon>Dimargaritomycetes</taxon>
        <taxon>Dimargaritales</taxon>
        <taxon>Dimargaritaceae</taxon>
        <taxon>Dimargaris</taxon>
    </lineage>
</organism>
<evidence type="ECO:0000256" key="4">
    <source>
        <dbReference type="ARBA" id="ARBA00022692"/>
    </source>
</evidence>
<evidence type="ECO:0000256" key="2">
    <source>
        <dbReference type="ARBA" id="ARBA00004141"/>
    </source>
</evidence>
<dbReference type="EMBL" id="ML002338">
    <property type="protein sequence ID" value="RKP38698.1"/>
    <property type="molecule type" value="Genomic_DNA"/>
</dbReference>
<evidence type="ECO:0000256" key="5">
    <source>
        <dbReference type="ARBA" id="ARBA00022723"/>
    </source>
</evidence>
<dbReference type="InterPro" id="IPR013083">
    <property type="entry name" value="Znf_RING/FYVE/PHD"/>
</dbReference>
<dbReference type="PANTHER" id="PTHR45977:SF4">
    <property type="entry name" value="RING-TYPE DOMAIN-CONTAINING PROTEIN"/>
    <property type="match status" value="1"/>
</dbReference>
<dbReference type="PANTHER" id="PTHR45977">
    <property type="entry name" value="TARGET OF ERK KINASE MPK-1"/>
    <property type="match status" value="1"/>
</dbReference>
<dbReference type="SUPFAM" id="SSF57850">
    <property type="entry name" value="RING/U-box"/>
    <property type="match status" value="1"/>
</dbReference>
<evidence type="ECO:0000256" key="12">
    <source>
        <dbReference type="ARBA" id="ARBA00023137"/>
    </source>
</evidence>
<keyword evidence="11 14" id="KW-0472">Membrane</keyword>
<evidence type="ECO:0000256" key="10">
    <source>
        <dbReference type="ARBA" id="ARBA00022989"/>
    </source>
</evidence>
<dbReference type="Gene3D" id="6.10.250.2930">
    <property type="match status" value="1"/>
</dbReference>
<dbReference type="Pfam" id="PF13639">
    <property type="entry name" value="zf-RING_2"/>
    <property type="match status" value="1"/>
</dbReference>
<proteinExistence type="predicted"/>
<dbReference type="GO" id="GO:0004713">
    <property type="term" value="F:protein tyrosine kinase activity"/>
    <property type="evidence" value="ECO:0007669"/>
    <property type="project" value="UniProtKB-KW"/>
</dbReference>
<dbReference type="GO" id="GO:0008270">
    <property type="term" value="F:zinc ion binding"/>
    <property type="evidence" value="ECO:0007669"/>
    <property type="project" value="UniProtKB-KW"/>
</dbReference>
<keyword evidence="3" id="KW-0808">Transferase</keyword>
<dbReference type="GO" id="GO:0016567">
    <property type="term" value="P:protein ubiquitination"/>
    <property type="evidence" value="ECO:0007669"/>
    <property type="project" value="TreeGrafter"/>
</dbReference>
<dbReference type="PROSITE" id="PS50089">
    <property type="entry name" value="ZF_RING_2"/>
    <property type="match status" value="1"/>
</dbReference>
<keyword evidence="6 13" id="KW-0863">Zinc-finger</keyword>
<dbReference type="Proteomes" id="UP000268162">
    <property type="component" value="Unassembled WGS sequence"/>
</dbReference>
<evidence type="ECO:0000256" key="8">
    <source>
        <dbReference type="ARBA" id="ARBA00022786"/>
    </source>
</evidence>
<evidence type="ECO:0000259" key="15">
    <source>
        <dbReference type="PROSITE" id="PS50089"/>
    </source>
</evidence>
<evidence type="ECO:0000256" key="9">
    <source>
        <dbReference type="ARBA" id="ARBA00022833"/>
    </source>
</evidence>
<dbReference type="STRING" id="215637.A0A4P9ZZ67"/>
<evidence type="ECO:0000256" key="7">
    <source>
        <dbReference type="ARBA" id="ARBA00022777"/>
    </source>
</evidence>
<dbReference type="GO" id="GO:0016020">
    <property type="term" value="C:membrane"/>
    <property type="evidence" value="ECO:0007669"/>
    <property type="project" value="UniProtKB-SubCell"/>
</dbReference>
<evidence type="ECO:0000313" key="16">
    <source>
        <dbReference type="EMBL" id="RKP38698.1"/>
    </source>
</evidence>
<keyword evidence="7" id="KW-0418">Kinase</keyword>
<dbReference type="SMART" id="SM00184">
    <property type="entry name" value="RING"/>
    <property type="match status" value="1"/>
</dbReference>
<evidence type="ECO:0000256" key="13">
    <source>
        <dbReference type="PROSITE-ProRule" id="PRU00175"/>
    </source>
</evidence>
<sequence>MPGIGDLNPQTDYNPETTRQGALIGGIIGGVLGFIILLLVGFCVYVTVRQRRLRRDWTSRRQRGIESLQLQLAQPIEPLDRSLIQYLRVVDIKREPLATLERAPETPRGEVSSGDAKLPLVSGEIGHVALPMGDPIPVGEAVEATQHFLPTTSSLNGQHKQGDPESTPAPADLSCTICRSALAKYRKVRQLPCLHIYHVECSDQWLLVESATCPTCGFDVRQYCLEKAKDHSHSPGSTEKNSFEKEPIVYVF</sequence>
<evidence type="ECO:0000256" key="11">
    <source>
        <dbReference type="ARBA" id="ARBA00023136"/>
    </source>
</evidence>
<evidence type="ECO:0000256" key="14">
    <source>
        <dbReference type="SAM" id="Phobius"/>
    </source>
</evidence>
<evidence type="ECO:0000256" key="1">
    <source>
        <dbReference type="ARBA" id="ARBA00000900"/>
    </source>
</evidence>
<evidence type="ECO:0000256" key="6">
    <source>
        <dbReference type="ARBA" id="ARBA00022771"/>
    </source>
</evidence>
<dbReference type="AlphaFoldDB" id="A0A4P9ZZ67"/>
<reference evidence="17" key="1">
    <citation type="journal article" date="2018" name="Nat. Microbiol.">
        <title>Leveraging single-cell genomics to expand the fungal tree of life.</title>
        <authorList>
            <person name="Ahrendt S.R."/>
            <person name="Quandt C.A."/>
            <person name="Ciobanu D."/>
            <person name="Clum A."/>
            <person name="Salamov A."/>
            <person name="Andreopoulos B."/>
            <person name="Cheng J.F."/>
            <person name="Woyke T."/>
            <person name="Pelin A."/>
            <person name="Henrissat B."/>
            <person name="Reynolds N.K."/>
            <person name="Benny G.L."/>
            <person name="Smith M.E."/>
            <person name="James T.Y."/>
            <person name="Grigoriev I.V."/>
        </authorList>
    </citation>
    <scope>NUCLEOTIDE SEQUENCE [LARGE SCALE GENOMIC DNA]</scope>
    <source>
        <strain evidence="17">RSA 468</strain>
    </source>
</reference>
<keyword evidence="5" id="KW-0479">Metal-binding</keyword>
<evidence type="ECO:0000256" key="3">
    <source>
        <dbReference type="ARBA" id="ARBA00022679"/>
    </source>
</evidence>
<keyword evidence="8" id="KW-0833">Ubl conjugation pathway</keyword>
<keyword evidence="17" id="KW-1185">Reference proteome</keyword>
<keyword evidence="9" id="KW-0862">Zinc</keyword>
<dbReference type="Gene3D" id="3.30.40.10">
    <property type="entry name" value="Zinc/RING finger domain, C3HC4 (zinc finger)"/>
    <property type="match status" value="1"/>
</dbReference>
<comment type="catalytic activity">
    <reaction evidence="1">
        <text>S-ubiquitinyl-[E2 ubiquitin-conjugating enzyme]-L-cysteine + [acceptor protein]-L-lysine = [E2 ubiquitin-conjugating enzyme]-L-cysteine + N(6)-ubiquitinyl-[acceptor protein]-L-lysine.</text>
        <dbReference type="EC" id="2.3.2.27"/>
    </reaction>
</comment>